<dbReference type="Proteomes" id="UP000016936">
    <property type="component" value="Unassembled WGS sequence"/>
</dbReference>
<dbReference type="STRING" id="701091.M2U4N2"/>
<evidence type="ECO:0000313" key="2">
    <source>
        <dbReference type="Proteomes" id="UP000016936"/>
    </source>
</evidence>
<evidence type="ECO:0000313" key="1">
    <source>
        <dbReference type="EMBL" id="EMD93524.1"/>
    </source>
</evidence>
<reference evidence="1 2" key="1">
    <citation type="journal article" date="2012" name="PLoS Pathog.">
        <title>Diverse lifestyles and strategies of plant pathogenesis encoded in the genomes of eighteen Dothideomycetes fungi.</title>
        <authorList>
            <person name="Ohm R.A."/>
            <person name="Feau N."/>
            <person name="Henrissat B."/>
            <person name="Schoch C.L."/>
            <person name="Horwitz B.A."/>
            <person name="Barry K.W."/>
            <person name="Condon B.J."/>
            <person name="Copeland A.C."/>
            <person name="Dhillon B."/>
            <person name="Glaser F."/>
            <person name="Hesse C.N."/>
            <person name="Kosti I."/>
            <person name="LaButti K."/>
            <person name="Lindquist E.A."/>
            <person name="Lucas S."/>
            <person name="Salamov A.A."/>
            <person name="Bradshaw R.E."/>
            <person name="Ciuffetti L."/>
            <person name="Hamelin R.C."/>
            <person name="Kema G.H.J."/>
            <person name="Lawrence C."/>
            <person name="Scott J.A."/>
            <person name="Spatafora J.W."/>
            <person name="Turgeon B.G."/>
            <person name="de Wit P.J.G.M."/>
            <person name="Zhong S."/>
            <person name="Goodwin S.B."/>
            <person name="Grigoriev I.V."/>
        </authorList>
    </citation>
    <scope>NUCLEOTIDE SEQUENCE [LARGE SCALE GENOMIC DNA]</scope>
    <source>
        <strain evidence="2">C5 / ATCC 48332 / race O</strain>
    </source>
</reference>
<name>M2U4N2_COCH5</name>
<proteinExistence type="predicted"/>
<protein>
    <submittedName>
        <fullName evidence="1">Uncharacterized protein</fullName>
    </submittedName>
</protein>
<gene>
    <name evidence="1" type="ORF">COCHEDRAFT_1096141</name>
</gene>
<sequence>MLSPTSSAKKPKINGKDLAENNIFFFSQVHLPDELPEWLQPIYQLLIRRRTKIPCNTEYDFEGDATYILDLDKTKKYKTMTNSTLSSNSSVDRWDLQPNEKDFETAPSRRQSLKKADTAISKLSHELETCLGISEEFVELRQKKAQERDWQNVLQTHIFTDYQRGNDSSDSFK</sequence>
<keyword evidence="2" id="KW-1185">Reference proteome</keyword>
<accession>M2U4N2</accession>
<dbReference type="AlphaFoldDB" id="M2U4N2"/>
<dbReference type="EMBL" id="KB445573">
    <property type="protein sequence ID" value="EMD93524.1"/>
    <property type="molecule type" value="Genomic_DNA"/>
</dbReference>
<reference evidence="2" key="2">
    <citation type="journal article" date="2013" name="PLoS Genet.">
        <title>Comparative genome structure, secondary metabolite, and effector coding capacity across Cochliobolus pathogens.</title>
        <authorList>
            <person name="Condon B.J."/>
            <person name="Leng Y."/>
            <person name="Wu D."/>
            <person name="Bushley K.E."/>
            <person name="Ohm R.A."/>
            <person name="Otillar R."/>
            <person name="Martin J."/>
            <person name="Schackwitz W."/>
            <person name="Grimwood J."/>
            <person name="MohdZainudin N."/>
            <person name="Xue C."/>
            <person name="Wang R."/>
            <person name="Manning V.A."/>
            <person name="Dhillon B."/>
            <person name="Tu Z.J."/>
            <person name="Steffenson B.J."/>
            <person name="Salamov A."/>
            <person name="Sun H."/>
            <person name="Lowry S."/>
            <person name="LaButti K."/>
            <person name="Han J."/>
            <person name="Copeland A."/>
            <person name="Lindquist E."/>
            <person name="Barry K."/>
            <person name="Schmutz J."/>
            <person name="Baker S.E."/>
            <person name="Ciuffetti L.M."/>
            <person name="Grigoriev I.V."/>
            <person name="Zhong S."/>
            <person name="Turgeon B.G."/>
        </authorList>
    </citation>
    <scope>NUCLEOTIDE SEQUENCE [LARGE SCALE GENOMIC DNA]</scope>
    <source>
        <strain evidence="2">C5 / ATCC 48332 / race O</strain>
    </source>
</reference>
<organism evidence="1 2">
    <name type="scientific">Cochliobolus heterostrophus (strain C5 / ATCC 48332 / race O)</name>
    <name type="common">Southern corn leaf blight fungus</name>
    <name type="synonym">Bipolaris maydis</name>
    <dbReference type="NCBI Taxonomy" id="701091"/>
    <lineage>
        <taxon>Eukaryota</taxon>
        <taxon>Fungi</taxon>
        <taxon>Dikarya</taxon>
        <taxon>Ascomycota</taxon>
        <taxon>Pezizomycotina</taxon>
        <taxon>Dothideomycetes</taxon>
        <taxon>Pleosporomycetidae</taxon>
        <taxon>Pleosporales</taxon>
        <taxon>Pleosporineae</taxon>
        <taxon>Pleosporaceae</taxon>
        <taxon>Bipolaris</taxon>
    </lineage>
</organism>
<dbReference type="HOGENOM" id="CLU_1562612_0_0_1"/>